<reference evidence="2 3" key="1">
    <citation type="submission" date="2019-08" db="EMBL/GenBank/DDBJ databases">
        <title>Draft genome analysis of Rheinheimera tangshanensis isolated from the roots of fresh rice plants (Oryza sativa).</title>
        <authorList>
            <person name="Yu Q."/>
            <person name="Qi Y."/>
            <person name="Zhang H."/>
            <person name="Pu J."/>
        </authorList>
    </citation>
    <scope>NUCLEOTIDE SEQUENCE [LARGE SCALE GENOMIC DNA]</scope>
    <source>
        <strain evidence="2 3">JA3-B52</strain>
    </source>
</reference>
<dbReference type="OrthoDB" id="9804944at2"/>
<dbReference type="PROSITE" id="PS51819">
    <property type="entry name" value="VOC"/>
    <property type="match status" value="1"/>
</dbReference>
<dbReference type="Pfam" id="PF00903">
    <property type="entry name" value="Glyoxalase"/>
    <property type="match status" value="1"/>
</dbReference>
<gene>
    <name evidence="2" type="ORF">FU839_02770</name>
</gene>
<dbReference type="InterPro" id="IPR037523">
    <property type="entry name" value="VOC_core"/>
</dbReference>
<feature type="domain" description="VOC" evidence="1">
    <location>
        <begin position="7"/>
        <end position="122"/>
    </location>
</feature>
<dbReference type="Gene3D" id="3.10.180.10">
    <property type="entry name" value="2,3-Dihydroxybiphenyl 1,2-Dioxygenase, domain 1"/>
    <property type="match status" value="1"/>
</dbReference>
<protein>
    <submittedName>
        <fullName evidence="2">Glyoxalase</fullName>
    </submittedName>
</protein>
<evidence type="ECO:0000259" key="1">
    <source>
        <dbReference type="PROSITE" id="PS51819"/>
    </source>
</evidence>
<dbReference type="RefSeq" id="WP_147903075.1">
    <property type="nucleotide sequence ID" value="NZ_BAAAGC010000002.1"/>
</dbReference>
<dbReference type="InterPro" id="IPR004360">
    <property type="entry name" value="Glyas_Fos-R_dOase_dom"/>
</dbReference>
<evidence type="ECO:0000313" key="3">
    <source>
        <dbReference type="Proteomes" id="UP000321814"/>
    </source>
</evidence>
<dbReference type="Proteomes" id="UP000321814">
    <property type="component" value="Unassembled WGS sequence"/>
</dbReference>
<evidence type="ECO:0000313" key="2">
    <source>
        <dbReference type="EMBL" id="TXK83212.1"/>
    </source>
</evidence>
<name>A0A5C8M633_9GAMM</name>
<accession>A0A5C8M633</accession>
<dbReference type="InterPro" id="IPR029068">
    <property type="entry name" value="Glyas_Bleomycin-R_OHBP_Dase"/>
</dbReference>
<organism evidence="2 3">
    <name type="scientific">Rheinheimera tangshanensis</name>
    <dbReference type="NCBI Taxonomy" id="400153"/>
    <lineage>
        <taxon>Bacteria</taxon>
        <taxon>Pseudomonadati</taxon>
        <taxon>Pseudomonadota</taxon>
        <taxon>Gammaproteobacteria</taxon>
        <taxon>Chromatiales</taxon>
        <taxon>Chromatiaceae</taxon>
        <taxon>Rheinheimera</taxon>
    </lineage>
</organism>
<comment type="caution">
    <text evidence="2">The sequence shown here is derived from an EMBL/GenBank/DDBJ whole genome shotgun (WGS) entry which is preliminary data.</text>
</comment>
<proteinExistence type="predicted"/>
<dbReference type="EMBL" id="VRLR01000001">
    <property type="protein sequence ID" value="TXK83212.1"/>
    <property type="molecule type" value="Genomic_DNA"/>
</dbReference>
<keyword evidence="3" id="KW-1185">Reference proteome</keyword>
<sequence length="124" mass="13619">MDHKIIGLGQLAIVVKDVQLSLPFYTQVLGLDFLFSLTPQLAFVQSGATRLMLSTPQGTGEVGKNSIPYFQTTNIEQFYIKALALGAVAERAPQLAAQMPDHQLWIAFLRDPDGNLIGLMEEKS</sequence>
<dbReference type="SUPFAM" id="SSF54593">
    <property type="entry name" value="Glyoxalase/Bleomycin resistance protein/Dihydroxybiphenyl dioxygenase"/>
    <property type="match status" value="1"/>
</dbReference>
<dbReference type="AlphaFoldDB" id="A0A5C8M633"/>